<proteinExistence type="inferred from homology"/>
<evidence type="ECO:0000256" key="4">
    <source>
        <dbReference type="ARBA" id="ARBA00022989"/>
    </source>
</evidence>
<protein>
    <submittedName>
        <fullName evidence="7">ABC transporter permease</fullName>
    </submittedName>
</protein>
<accession>A0A937RAZ5</accession>
<feature type="non-terminal residue" evidence="7">
    <location>
        <position position="1"/>
    </location>
</feature>
<dbReference type="RefSeq" id="WP_203031691.1">
    <property type="nucleotide sequence ID" value="NZ_JAEACQ010000153.1"/>
</dbReference>
<evidence type="ECO:0000313" key="7">
    <source>
        <dbReference type="EMBL" id="MBL7626977.1"/>
    </source>
</evidence>
<evidence type="ECO:0000256" key="1">
    <source>
        <dbReference type="ARBA" id="ARBA00004141"/>
    </source>
</evidence>
<evidence type="ECO:0000256" key="5">
    <source>
        <dbReference type="ARBA" id="ARBA00023136"/>
    </source>
</evidence>
<dbReference type="EMBL" id="JAEACQ010000153">
    <property type="protein sequence ID" value="MBL7626977.1"/>
    <property type="molecule type" value="Genomic_DNA"/>
</dbReference>
<evidence type="ECO:0000256" key="2">
    <source>
        <dbReference type="ARBA" id="ARBA00005268"/>
    </source>
</evidence>
<evidence type="ECO:0000256" key="3">
    <source>
        <dbReference type="ARBA" id="ARBA00022692"/>
    </source>
</evidence>
<dbReference type="PANTHER" id="PTHR30028">
    <property type="entry name" value="UPF0014 INNER MEMBRANE PROTEIN YBBM-RELATED"/>
    <property type="match status" value="1"/>
</dbReference>
<comment type="subcellular location">
    <subcellularLocation>
        <location evidence="1">Membrane</location>
        <topology evidence="1">Multi-pass membrane protein</topology>
    </subcellularLocation>
</comment>
<gene>
    <name evidence="7" type="ORF">I7412_07315</name>
</gene>
<dbReference type="AlphaFoldDB" id="A0A937RAZ5"/>
<comment type="similarity">
    <text evidence="2">Belongs to the UPF0014 family.</text>
</comment>
<keyword evidence="8" id="KW-1185">Reference proteome</keyword>
<evidence type="ECO:0000256" key="6">
    <source>
        <dbReference type="SAM" id="Phobius"/>
    </source>
</evidence>
<sequence>GRRRLDGRRRRLDEVEAALALGATPRRAVADIARTAASEALLPALDQTRTVGLVTLPGAFVGALLGGASPADAARFQLVVLVALLTAETYAAAILVWLLGAPRTLPYPEPDRER</sequence>
<evidence type="ECO:0000313" key="8">
    <source>
        <dbReference type="Proteomes" id="UP000604475"/>
    </source>
</evidence>
<comment type="caution">
    <text evidence="7">The sequence shown here is derived from an EMBL/GenBank/DDBJ whole genome shotgun (WGS) entry which is preliminary data.</text>
</comment>
<dbReference type="Pfam" id="PF03649">
    <property type="entry name" value="UPF0014"/>
    <property type="match status" value="1"/>
</dbReference>
<dbReference type="PANTHER" id="PTHR30028:SF0">
    <property type="entry name" value="PROTEIN ALUMINUM SENSITIVE 3"/>
    <property type="match status" value="1"/>
</dbReference>
<name>A0A937RAZ5_9ACTN</name>
<dbReference type="GO" id="GO:0005886">
    <property type="term" value="C:plasma membrane"/>
    <property type="evidence" value="ECO:0007669"/>
    <property type="project" value="TreeGrafter"/>
</dbReference>
<keyword evidence="5 6" id="KW-0472">Membrane</keyword>
<keyword evidence="3 6" id="KW-0812">Transmembrane</keyword>
<keyword evidence="4 6" id="KW-1133">Transmembrane helix</keyword>
<organism evidence="7 8">
    <name type="scientific">Frankia nepalensis</name>
    <dbReference type="NCBI Taxonomy" id="1836974"/>
    <lineage>
        <taxon>Bacteria</taxon>
        <taxon>Bacillati</taxon>
        <taxon>Actinomycetota</taxon>
        <taxon>Actinomycetes</taxon>
        <taxon>Frankiales</taxon>
        <taxon>Frankiaceae</taxon>
        <taxon>Frankia</taxon>
    </lineage>
</organism>
<feature type="transmembrane region" description="Helical" evidence="6">
    <location>
        <begin position="78"/>
        <end position="100"/>
    </location>
</feature>
<dbReference type="InterPro" id="IPR005226">
    <property type="entry name" value="UPF0014_fam"/>
</dbReference>
<reference evidence="7" key="1">
    <citation type="submission" date="2020-12" db="EMBL/GenBank/DDBJ databases">
        <title>Genomic characterization of non-nitrogen-fixing Frankia strains.</title>
        <authorList>
            <person name="Carlos-Shanley C."/>
            <person name="Guerra T."/>
            <person name="Hahn D."/>
        </authorList>
    </citation>
    <scope>NUCLEOTIDE SEQUENCE</scope>
    <source>
        <strain evidence="7">CN6</strain>
    </source>
</reference>
<dbReference type="Proteomes" id="UP000604475">
    <property type="component" value="Unassembled WGS sequence"/>
</dbReference>